<evidence type="ECO:0000259" key="1">
    <source>
        <dbReference type="Pfam" id="PF13173"/>
    </source>
</evidence>
<evidence type="ECO:0000259" key="2">
    <source>
        <dbReference type="Pfam" id="PF13635"/>
    </source>
</evidence>
<sequence length="306" mass="35524">MPELLSYIQEILDDPSDSRKLILTGSNNLLLHEKISQSLAGRTRIIELLPLQRKELPDEERPDDIYTTLFFGGYPRIFDQKLDPTEWLEDYYRTYVERDVRMLLNVGDLTTFDRFVRLCAGRAGQLINYDSLASDAGISQPTAKSWLSVLQASYICFLLEPHYRNFNKRIIKSPKLYFTDTGLLCYLLRITSPEQIATYPLIGSIFENWVISELKRTFHHQGRQAPLYFWRDQHGHEVDLVVDQGASLFCIEIKSGQTFQKNFINAVMWLNKLQNKPDGVCIYGGDDNFLVNDIMIRSWKDLPDLL</sequence>
<gene>
    <name evidence="3" type="ORF">DSCO28_60060</name>
</gene>
<dbReference type="EMBL" id="AP021876">
    <property type="protein sequence ID" value="BBO85440.1"/>
    <property type="molecule type" value="Genomic_DNA"/>
</dbReference>
<dbReference type="AlphaFoldDB" id="A0A5K7ZZB0"/>
<dbReference type="Pfam" id="PF13635">
    <property type="entry name" value="DUF4143"/>
    <property type="match status" value="1"/>
</dbReference>
<feature type="domain" description="DUF4143" evidence="2">
    <location>
        <begin position="97"/>
        <end position="256"/>
    </location>
</feature>
<dbReference type="Pfam" id="PF13173">
    <property type="entry name" value="AAA_14"/>
    <property type="match status" value="1"/>
</dbReference>
<dbReference type="InterPro" id="IPR011335">
    <property type="entry name" value="Restrct_endonuc-II-like"/>
</dbReference>
<dbReference type="InterPro" id="IPR025420">
    <property type="entry name" value="DUF4143"/>
</dbReference>
<dbReference type="SUPFAM" id="SSF52980">
    <property type="entry name" value="Restriction endonuclease-like"/>
    <property type="match status" value="1"/>
</dbReference>
<accession>A0A5K7ZZB0</accession>
<evidence type="ECO:0000313" key="4">
    <source>
        <dbReference type="Proteomes" id="UP000425960"/>
    </source>
</evidence>
<dbReference type="PANTHER" id="PTHR43566:SF2">
    <property type="entry name" value="DUF4143 DOMAIN-CONTAINING PROTEIN"/>
    <property type="match status" value="1"/>
</dbReference>
<feature type="domain" description="AAA" evidence="1">
    <location>
        <begin position="2"/>
        <end position="55"/>
    </location>
</feature>
<name>A0A5K7ZZB0_9BACT</name>
<dbReference type="PANTHER" id="PTHR43566">
    <property type="entry name" value="CONSERVED PROTEIN"/>
    <property type="match status" value="1"/>
</dbReference>
<evidence type="ECO:0008006" key="5">
    <source>
        <dbReference type="Google" id="ProtNLM"/>
    </source>
</evidence>
<evidence type="ECO:0000313" key="3">
    <source>
        <dbReference type="EMBL" id="BBO85440.1"/>
    </source>
</evidence>
<reference evidence="3 4" key="1">
    <citation type="submission" date="2019-11" db="EMBL/GenBank/DDBJ databases">
        <title>Comparative genomics of hydrocarbon-degrading Desulfosarcina strains.</title>
        <authorList>
            <person name="Watanabe M."/>
            <person name="Kojima H."/>
            <person name="Fukui M."/>
        </authorList>
    </citation>
    <scope>NUCLEOTIDE SEQUENCE [LARGE SCALE GENOMIC DNA]</scope>
    <source>
        <strain evidence="3 4">28bB2T</strain>
    </source>
</reference>
<organism evidence="3 4">
    <name type="scientific">Desulfosarcina ovata subsp. sediminis</name>
    <dbReference type="NCBI Taxonomy" id="885957"/>
    <lineage>
        <taxon>Bacteria</taxon>
        <taxon>Pseudomonadati</taxon>
        <taxon>Thermodesulfobacteriota</taxon>
        <taxon>Desulfobacteria</taxon>
        <taxon>Desulfobacterales</taxon>
        <taxon>Desulfosarcinaceae</taxon>
        <taxon>Desulfosarcina</taxon>
    </lineage>
</organism>
<dbReference type="KEGG" id="dov:DSCO28_60060"/>
<protein>
    <recommendedName>
        <fullName evidence="5">ATPase</fullName>
    </recommendedName>
</protein>
<dbReference type="Proteomes" id="UP000425960">
    <property type="component" value="Chromosome"/>
</dbReference>
<dbReference type="InterPro" id="IPR041682">
    <property type="entry name" value="AAA_14"/>
</dbReference>
<proteinExistence type="predicted"/>